<dbReference type="AlphaFoldDB" id="A0A0G1UFL1"/>
<sequence>MAVQETTPGKESKWWKPWAWAAVAILGLALFL</sequence>
<accession>A0A0G1UFL1</accession>
<dbReference type="Proteomes" id="UP000034364">
    <property type="component" value="Unassembled WGS sequence"/>
</dbReference>
<organism evidence="1 2">
    <name type="scientific">Candidatus Amesbacteria bacterium GW2011_GWA1_47_16</name>
    <dbReference type="NCBI Taxonomy" id="1618353"/>
    <lineage>
        <taxon>Bacteria</taxon>
        <taxon>Candidatus Amesiibacteriota</taxon>
    </lineage>
</organism>
<gene>
    <name evidence="1" type="ORF">UX87_C0003G0039</name>
</gene>
<comment type="caution">
    <text evidence="1">The sequence shown here is derived from an EMBL/GenBank/DDBJ whole genome shotgun (WGS) entry which is preliminary data.</text>
</comment>
<reference evidence="1 2" key="1">
    <citation type="journal article" date="2015" name="Nature">
        <title>rRNA introns, odd ribosomes, and small enigmatic genomes across a large radiation of phyla.</title>
        <authorList>
            <person name="Brown C.T."/>
            <person name="Hug L.A."/>
            <person name="Thomas B.C."/>
            <person name="Sharon I."/>
            <person name="Castelle C.J."/>
            <person name="Singh A."/>
            <person name="Wilkins M.J."/>
            <person name="Williams K.H."/>
            <person name="Banfield J.F."/>
        </authorList>
    </citation>
    <scope>NUCLEOTIDE SEQUENCE [LARGE SCALE GENOMIC DNA]</scope>
</reference>
<protein>
    <submittedName>
        <fullName evidence="1">Uncharacterized protein</fullName>
    </submittedName>
</protein>
<proteinExistence type="predicted"/>
<name>A0A0G1UFL1_9BACT</name>
<evidence type="ECO:0000313" key="2">
    <source>
        <dbReference type="Proteomes" id="UP000034364"/>
    </source>
</evidence>
<evidence type="ECO:0000313" key="1">
    <source>
        <dbReference type="EMBL" id="KKU64898.1"/>
    </source>
</evidence>
<dbReference type="EMBL" id="LCNV01000003">
    <property type="protein sequence ID" value="KKU64898.1"/>
    <property type="molecule type" value="Genomic_DNA"/>
</dbReference>